<sequence>MNTLTTATSVISFSSFISNVSISTPPHKNYEINSLTIPSTPNKKTKNHNFHSDNNITLTPSKPHKCGKKINSFSKKVRKNNGNISNINYAGNTHVPILSPIPTELRHRRTMIDSFEGILGERLNRDLEAQSPISDLETISPLSDVSSCSPSLDLPKKPLDFNAIPYLPWSSRDRYSSMDKPNTIIPSTLIELQSINSDKREEEFMLNLPSLNSKKRNDSDVRLSIPQHRSKTPIKPIIRNDSRSLHLIVSSGNGSLDDATIYATELNASSSSTSHRIYNCSSSTSKSKESSYNIPIIQSVWERITIPVNHKIKEKHKKLRSTYFGDIYDSEDEQISTKDDYALIRGYEFNIDFNEEPTTRPNKTVRWNVPA</sequence>
<evidence type="ECO:0000313" key="1">
    <source>
        <dbReference type="EMBL" id="KAK5780199.1"/>
    </source>
</evidence>
<protein>
    <submittedName>
        <fullName evidence="1">Uncharacterized protein</fullName>
    </submittedName>
</protein>
<dbReference type="Proteomes" id="UP001306508">
    <property type="component" value="Unassembled WGS sequence"/>
</dbReference>
<dbReference type="AlphaFoldDB" id="A0AAN7W345"/>
<reference evidence="2" key="1">
    <citation type="submission" date="2023-07" db="EMBL/GenBank/DDBJ databases">
        <title>A draft genome of Kazachstania heterogenica Y-27499.</title>
        <authorList>
            <person name="Donic C."/>
            <person name="Kralova J.S."/>
            <person name="Fidel L."/>
            <person name="Ben-Dor S."/>
            <person name="Jung S."/>
        </authorList>
    </citation>
    <scope>NUCLEOTIDE SEQUENCE [LARGE SCALE GENOMIC DNA]</scope>
    <source>
        <strain evidence="2">Y27499</strain>
    </source>
</reference>
<evidence type="ECO:0000313" key="2">
    <source>
        <dbReference type="Proteomes" id="UP001306508"/>
    </source>
</evidence>
<name>A0AAN7W345_9SACH</name>
<dbReference type="EMBL" id="JAWIZZ010000045">
    <property type="protein sequence ID" value="KAK5780199.1"/>
    <property type="molecule type" value="Genomic_DNA"/>
</dbReference>
<keyword evidence="2" id="KW-1185">Reference proteome</keyword>
<accession>A0AAN7W345</accession>
<organism evidence="1 2">
    <name type="scientific">Arxiozyma heterogenica</name>
    <dbReference type="NCBI Taxonomy" id="278026"/>
    <lineage>
        <taxon>Eukaryota</taxon>
        <taxon>Fungi</taxon>
        <taxon>Dikarya</taxon>
        <taxon>Ascomycota</taxon>
        <taxon>Saccharomycotina</taxon>
        <taxon>Saccharomycetes</taxon>
        <taxon>Saccharomycetales</taxon>
        <taxon>Saccharomycetaceae</taxon>
        <taxon>Arxiozyma</taxon>
    </lineage>
</organism>
<gene>
    <name evidence="1" type="ORF">RI543_002744</name>
</gene>
<proteinExistence type="predicted"/>
<comment type="caution">
    <text evidence="1">The sequence shown here is derived from an EMBL/GenBank/DDBJ whole genome shotgun (WGS) entry which is preliminary data.</text>
</comment>